<accession>A0A1H6FS45</accession>
<dbReference type="EMBL" id="FNWJ01000001">
    <property type="protein sequence ID" value="SEH12594.1"/>
    <property type="molecule type" value="Genomic_DNA"/>
</dbReference>
<keyword evidence="3" id="KW-1185">Reference proteome</keyword>
<feature type="compositionally biased region" description="Basic and acidic residues" evidence="1">
    <location>
        <begin position="34"/>
        <end position="51"/>
    </location>
</feature>
<reference evidence="3" key="1">
    <citation type="submission" date="2016-10" db="EMBL/GenBank/DDBJ databases">
        <authorList>
            <person name="Varghese N."/>
            <person name="Submissions S."/>
        </authorList>
    </citation>
    <scope>NUCLEOTIDE SEQUENCE [LARGE SCALE GENOMIC DNA]</scope>
    <source>
        <strain evidence="3">ATCC 35263</strain>
    </source>
</reference>
<protein>
    <submittedName>
        <fullName evidence="2">Uncharacterized protein</fullName>
    </submittedName>
</protein>
<gene>
    <name evidence="2" type="ORF">SAMN02745716_1143</name>
</gene>
<organism evidence="2 3">
    <name type="scientific">Thermoleophilum album</name>
    <dbReference type="NCBI Taxonomy" id="29539"/>
    <lineage>
        <taxon>Bacteria</taxon>
        <taxon>Bacillati</taxon>
        <taxon>Actinomycetota</taxon>
        <taxon>Thermoleophilia</taxon>
        <taxon>Thermoleophilales</taxon>
        <taxon>Thermoleophilaceae</taxon>
        <taxon>Thermoleophilum</taxon>
    </lineage>
</organism>
<name>A0A1H6FS45_THEAL</name>
<feature type="region of interest" description="Disordered" evidence="1">
    <location>
        <begin position="1"/>
        <end position="51"/>
    </location>
</feature>
<sequence length="88" mass="9806">MLSEGRRVRHHGRRVDNHVDPLQQALPRTPLGDVADRGTPEVAGRRLDEVDPARLDTALGEAPTHGLPDKARGARYEHRLRLVHSRGP</sequence>
<proteinExistence type="predicted"/>
<dbReference type="AlphaFoldDB" id="A0A1H6FS45"/>
<evidence type="ECO:0000256" key="1">
    <source>
        <dbReference type="SAM" id="MobiDB-lite"/>
    </source>
</evidence>
<evidence type="ECO:0000313" key="3">
    <source>
        <dbReference type="Proteomes" id="UP000222056"/>
    </source>
</evidence>
<evidence type="ECO:0000313" key="2">
    <source>
        <dbReference type="EMBL" id="SEH12594.1"/>
    </source>
</evidence>
<dbReference type="Proteomes" id="UP000222056">
    <property type="component" value="Unassembled WGS sequence"/>
</dbReference>